<dbReference type="EMBL" id="FODF01000003">
    <property type="protein sequence ID" value="SEN39118.1"/>
    <property type="molecule type" value="Genomic_DNA"/>
</dbReference>
<dbReference type="RefSeq" id="WP_091974489.1">
    <property type="nucleotide sequence ID" value="NZ_FODF01000003.1"/>
</dbReference>
<evidence type="ECO:0000313" key="2">
    <source>
        <dbReference type="EMBL" id="SEN39118.1"/>
    </source>
</evidence>
<dbReference type="GO" id="GO:0005829">
    <property type="term" value="C:cytosol"/>
    <property type="evidence" value="ECO:0007669"/>
    <property type="project" value="TreeGrafter"/>
</dbReference>
<dbReference type="HAMAP" id="MF_00652">
    <property type="entry name" value="UPF0246"/>
    <property type="match status" value="1"/>
</dbReference>
<organism evidence="2 3">
    <name type="scientific">Peptostreptococcus russellii</name>
    <dbReference type="NCBI Taxonomy" id="215200"/>
    <lineage>
        <taxon>Bacteria</taxon>
        <taxon>Bacillati</taxon>
        <taxon>Bacillota</taxon>
        <taxon>Clostridia</taxon>
        <taxon>Peptostreptococcales</taxon>
        <taxon>Peptostreptococcaceae</taxon>
        <taxon>Peptostreptococcus</taxon>
    </lineage>
</organism>
<reference evidence="2 3" key="1">
    <citation type="submission" date="2016-10" db="EMBL/GenBank/DDBJ databases">
        <authorList>
            <person name="de Groot N.N."/>
        </authorList>
    </citation>
    <scope>NUCLEOTIDE SEQUENCE [LARGE SCALE GENOMIC DNA]</scope>
    <source>
        <strain evidence="2 3">Calf135</strain>
    </source>
</reference>
<dbReference type="Pfam" id="PF03883">
    <property type="entry name" value="H2O2_YaaD"/>
    <property type="match status" value="1"/>
</dbReference>
<dbReference type="PANTHER" id="PTHR30283">
    <property type="entry name" value="PEROXIDE STRESS RESPONSE PROTEIN YAAA"/>
    <property type="match status" value="1"/>
</dbReference>
<name>A0A1H8G767_9FIRM</name>
<accession>A0A1H8G767</accession>
<evidence type="ECO:0000256" key="1">
    <source>
        <dbReference type="HAMAP-Rule" id="MF_00652"/>
    </source>
</evidence>
<gene>
    <name evidence="2" type="ORF">SAMN05216454_10368</name>
</gene>
<dbReference type="NCBIfam" id="NF002543">
    <property type="entry name" value="PRK02101.1-4"/>
    <property type="match status" value="1"/>
</dbReference>
<sequence>MIILISPAKGFNDDIEIKADSIPALIDKSEKIIDKLKNFSQEDIKKAMKVNDKIAKLNFERFANFKFDKEGTPALLAYNGIQYKNIGLDSFTEDNFNFAQKHIRILSALYGVLKTNDSIYPYRLDFLSKISVENTKNLYDFWASDIYDNLSKESDDIIINLASDEYSKAIRKYLNNEKYISCVFKVDKNSKLKVESTASKMARGKMLAYIVKNKIQDPELLKNFSEDNYVFREDLSSANEFIFVCKK</sequence>
<proteinExistence type="inferred from homology"/>
<dbReference type="AlphaFoldDB" id="A0A1H8G767"/>
<dbReference type="InterPro" id="IPR005583">
    <property type="entry name" value="YaaA"/>
</dbReference>
<dbReference type="Proteomes" id="UP000199512">
    <property type="component" value="Unassembled WGS sequence"/>
</dbReference>
<dbReference type="PANTHER" id="PTHR30283:SF4">
    <property type="entry name" value="PEROXIDE STRESS RESISTANCE PROTEIN YAAA"/>
    <property type="match status" value="1"/>
</dbReference>
<protein>
    <recommendedName>
        <fullName evidence="1">UPF0246 protein SAMN05216454_10368</fullName>
    </recommendedName>
</protein>
<comment type="similarity">
    <text evidence="1">Belongs to the UPF0246 family.</text>
</comment>
<evidence type="ECO:0000313" key="3">
    <source>
        <dbReference type="Proteomes" id="UP000199512"/>
    </source>
</evidence>
<dbReference type="GO" id="GO:0033194">
    <property type="term" value="P:response to hydroperoxide"/>
    <property type="evidence" value="ECO:0007669"/>
    <property type="project" value="TreeGrafter"/>
</dbReference>
<dbReference type="OrthoDB" id="9777133at2"/>
<keyword evidence="3" id="KW-1185">Reference proteome</keyword>